<dbReference type="AlphaFoldDB" id="A0A1V8TUI5"/>
<dbReference type="GO" id="GO:0016423">
    <property type="term" value="F:tRNA (guanine) methyltransferase activity"/>
    <property type="evidence" value="ECO:0007669"/>
    <property type="project" value="InterPro"/>
</dbReference>
<dbReference type="CDD" id="cd18091">
    <property type="entry name" value="SpoU-like_TRM3-like"/>
    <property type="match status" value="1"/>
</dbReference>
<dbReference type="PANTHER" id="PTHR12029">
    <property type="entry name" value="RNA METHYLTRANSFERASE"/>
    <property type="match status" value="1"/>
</dbReference>
<keyword evidence="2" id="KW-0808">Transferase</keyword>
<gene>
    <name evidence="4" type="ORF">B0A48_00234</name>
</gene>
<dbReference type="InterPro" id="IPR029028">
    <property type="entry name" value="Alpha/beta_knot_MTases"/>
</dbReference>
<dbReference type="EMBL" id="NAJO01000001">
    <property type="protein sequence ID" value="OQO14852.1"/>
    <property type="molecule type" value="Genomic_DNA"/>
</dbReference>
<dbReference type="Pfam" id="PF00588">
    <property type="entry name" value="SpoU_methylase"/>
    <property type="match status" value="1"/>
</dbReference>
<dbReference type="GO" id="GO:0003723">
    <property type="term" value="F:RNA binding"/>
    <property type="evidence" value="ECO:0007669"/>
    <property type="project" value="InterPro"/>
</dbReference>
<dbReference type="InterPro" id="IPR029026">
    <property type="entry name" value="tRNA_m1G_MTases_N"/>
</dbReference>
<dbReference type="Proteomes" id="UP000192596">
    <property type="component" value="Unassembled WGS sequence"/>
</dbReference>
<dbReference type="STRING" id="1507870.A0A1V8TUI5"/>
<evidence type="ECO:0000256" key="1">
    <source>
        <dbReference type="ARBA" id="ARBA00022603"/>
    </source>
</evidence>
<evidence type="ECO:0000259" key="3">
    <source>
        <dbReference type="Pfam" id="PF00588"/>
    </source>
</evidence>
<name>A0A1V8TUI5_9PEZI</name>
<organism evidence="4 5">
    <name type="scientific">Cryoendolithus antarcticus</name>
    <dbReference type="NCBI Taxonomy" id="1507870"/>
    <lineage>
        <taxon>Eukaryota</taxon>
        <taxon>Fungi</taxon>
        <taxon>Dikarya</taxon>
        <taxon>Ascomycota</taxon>
        <taxon>Pezizomycotina</taxon>
        <taxon>Dothideomycetes</taxon>
        <taxon>Dothideomycetidae</taxon>
        <taxon>Cladosporiales</taxon>
        <taxon>Cladosporiaceae</taxon>
        <taxon>Cryoendolithus</taxon>
    </lineage>
</organism>
<reference evidence="5" key="1">
    <citation type="submission" date="2017-03" db="EMBL/GenBank/DDBJ databases">
        <title>Genomes of endolithic fungi from Antarctica.</title>
        <authorList>
            <person name="Coleine C."/>
            <person name="Masonjones S."/>
            <person name="Stajich J.E."/>
        </authorList>
    </citation>
    <scope>NUCLEOTIDE SEQUENCE [LARGE SCALE GENOMIC DNA]</scope>
    <source>
        <strain evidence="5">CCFEE 5527</strain>
    </source>
</reference>
<protein>
    <recommendedName>
        <fullName evidence="3">tRNA/rRNA methyltransferase SpoU type domain-containing protein</fullName>
    </recommendedName>
</protein>
<dbReference type="Gene3D" id="3.40.1280.10">
    <property type="match status" value="1"/>
</dbReference>
<proteinExistence type="predicted"/>
<dbReference type="SUPFAM" id="SSF75217">
    <property type="entry name" value="alpha/beta knot"/>
    <property type="match status" value="1"/>
</dbReference>
<keyword evidence="1" id="KW-0489">Methyltransferase</keyword>
<dbReference type="InterPro" id="IPR001537">
    <property type="entry name" value="SpoU_MeTrfase"/>
</dbReference>
<dbReference type="InterPro" id="IPR044748">
    <property type="entry name" value="Trm3/TARBP1_C"/>
</dbReference>
<evidence type="ECO:0000313" key="5">
    <source>
        <dbReference type="Proteomes" id="UP000192596"/>
    </source>
</evidence>
<comment type="caution">
    <text evidence="4">The sequence shown here is derived from an EMBL/GenBank/DDBJ whole genome shotgun (WGS) entry which is preliminary data.</text>
</comment>
<dbReference type="InParanoid" id="A0A1V8TUI5"/>
<dbReference type="InterPro" id="IPR045330">
    <property type="entry name" value="TRM3/TARBP1"/>
</dbReference>
<accession>A0A1V8TUI5</accession>
<sequence>MLLDFLIARQASLFTSAAIHILIGIADGLAQLRDIGLPNESIDKVLAISSWNTLSDIASDALVIQCHKTYQLLLVSTRTTQPSLSNLSRDRVVSLIAKVERFQRSSRSDSYTQDAGLLQLSNRDLAIDQALTKCQKLLTTLDEGLEWDSTELLSQLQDLVCFHPEVLRRAVDSGRSGDRQIAEFLQSTLTQLAQVATRRSFAFAPLIVSLRRALLTVPDAAGLLNMQDFLVTISQFPPQPNVDLIMEYSMLTILDSIAPGRVNTAIYYGFPEGHGFAAYLDLIGRLGAQYDGLAMGIANAILSRWKQQKDPRPSVSPWKTTLQLQVLLVCLELAHTSESLEQLGLIVDDLLHILALEPLPRYRHIVEWMVARMQLAHLSLQSHSRKLLATRDHHSNPKFLASLMKVGVMLAGTPDSTEDLASTLAMTFVSHSASSKIVVRHEAQWSFPQLMDVCRRRDWTTIIQNPAYTTLEDYIRALPRFGDPPSERIMSALDPMKDHSLTNLTEGLWTQLDDTRPPLTGREDFLRLYEADRQYFTDTWPTCIMHLGPPISRAPGPDPFVKADPEPIQASTTSLTNLESKALQTKGTAYFATPSTSTPPHRTILISSLVDNALNLGGLSRCAEIFGAEAMYVRDPRVVADKAFISVSVSSHNHLAILPCGVEALPALLEAKKREEGWRVVGIEQTDRSLVVGSRELGDALLDRGGEEESKIVLVVGSEREGIPARVLAVCDVLLEIPQVGVTRSLNVQTAAAVVLFELGRLRRERDGAGKKGVAAVGRFKEHAADGETELQS</sequence>
<evidence type="ECO:0000256" key="2">
    <source>
        <dbReference type="ARBA" id="ARBA00022679"/>
    </source>
</evidence>
<dbReference type="OrthoDB" id="241340at2759"/>
<evidence type="ECO:0000313" key="4">
    <source>
        <dbReference type="EMBL" id="OQO14852.1"/>
    </source>
</evidence>
<feature type="domain" description="tRNA/rRNA methyltransferase SpoU type" evidence="3">
    <location>
        <begin position="604"/>
        <end position="757"/>
    </location>
</feature>
<dbReference type="PANTHER" id="PTHR12029:SF11">
    <property type="entry name" value="METHYLTRANSFERASE TARBP1-RELATED"/>
    <property type="match status" value="1"/>
</dbReference>
<dbReference type="FunCoup" id="A0A1V8TUI5">
    <property type="interactions" value="269"/>
</dbReference>
<dbReference type="GO" id="GO:0030488">
    <property type="term" value="P:tRNA methylation"/>
    <property type="evidence" value="ECO:0007669"/>
    <property type="project" value="InterPro"/>
</dbReference>
<keyword evidence="5" id="KW-1185">Reference proteome</keyword>